<protein>
    <submittedName>
        <fullName evidence="2">M28 family peptidase</fullName>
    </submittedName>
</protein>
<evidence type="ECO:0000313" key="2">
    <source>
        <dbReference type="EMBL" id="HGF99165.1"/>
    </source>
</evidence>
<dbReference type="SUPFAM" id="SSF53187">
    <property type="entry name" value="Zn-dependent exopeptidases"/>
    <property type="match status" value="1"/>
</dbReference>
<gene>
    <name evidence="2" type="ORF">ENR15_00425</name>
</gene>
<dbReference type="InterPro" id="IPR007484">
    <property type="entry name" value="Peptidase_M28"/>
</dbReference>
<dbReference type="EMBL" id="DSPX01000003">
    <property type="protein sequence ID" value="HGF99165.1"/>
    <property type="molecule type" value="Genomic_DNA"/>
</dbReference>
<accession>A0A7C3ZQK9</accession>
<feature type="domain" description="Peptidase M28" evidence="1">
    <location>
        <begin position="116"/>
        <end position="218"/>
    </location>
</feature>
<dbReference type="GO" id="GO:0006508">
    <property type="term" value="P:proteolysis"/>
    <property type="evidence" value="ECO:0007669"/>
    <property type="project" value="InterPro"/>
</dbReference>
<dbReference type="PANTHER" id="PTHR12147:SF26">
    <property type="entry name" value="PEPTIDASE M28 DOMAIN-CONTAINING PROTEIN"/>
    <property type="match status" value="1"/>
</dbReference>
<proteinExistence type="predicted"/>
<name>A0A7C3ZQK9_9CYAN</name>
<dbReference type="Pfam" id="PF04389">
    <property type="entry name" value="Peptidase_M28"/>
    <property type="match status" value="1"/>
</dbReference>
<organism evidence="2">
    <name type="scientific">Planktothricoides sp. SpSt-374</name>
    <dbReference type="NCBI Taxonomy" id="2282167"/>
    <lineage>
        <taxon>Bacteria</taxon>
        <taxon>Bacillati</taxon>
        <taxon>Cyanobacteriota</taxon>
        <taxon>Cyanophyceae</taxon>
        <taxon>Oscillatoriophycideae</taxon>
        <taxon>Oscillatoriales</taxon>
        <taxon>Oscillatoriaceae</taxon>
        <taxon>Planktothricoides</taxon>
    </lineage>
</organism>
<comment type="caution">
    <text evidence="2">The sequence shown here is derived from an EMBL/GenBank/DDBJ whole genome shotgun (WGS) entry which is preliminary data.</text>
</comment>
<dbReference type="GO" id="GO:0008235">
    <property type="term" value="F:metalloexopeptidase activity"/>
    <property type="evidence" value="ECO:0007669"/>
    <property type="project" value="InterPro"/>
</dbReference>
<evidence type="ECO:0000259" key="1">
    <source>
        <dbReference type="Pfam" id="PF04389"/>
    </source>
</evidence>
<sequence>MQKIIGFGFLVVLVAVLVAVAGWQRGISSPMVTPEPSPLVTLEPDLKKHNIPVVAAQIEGIEAPRVEPMRLMADVAALAGERYEEEERQLARKYIISQLRSAGWEPQQQEFEEGMNIYADRPGADPQAGAILVGAHYDTVALSPGADDNATGVAAVLEIARLLGKQETARGLRVAFFDSEEVGLFGSMEFAATPELTQDLRGVIIADMLGYACHTAGCQSYPVGIPAFSDKGDFLAAIGDTEHLPLLQAFQGEFPGTPPVFSLPVPFKGMLAPDTMRSDHAPFWYQNMGAVLLTDTANFRNPHYHEPTDITTSLDRPFFFGAVQLMVNGTTALLGSTESLVTPELPPTMPVN</sequence>
<reference evidence="2" key="1">
    <citation type="journal article" date="2020" name="mSystems">
        <title>Genome- and Community-Level Interaction Insights into Carbon Utilization and Element Cycling Functions of Hydrothermarchaeota in Hydrothermal Sediment.</title>
        <authorList>
            <person name="Zhou Z."/>
            <person name="Liu Y."/>
            <person name="Xu W."/>
            <person name="Pan J."/>
            <person name="Luo Z.H."/>
            <person name="Li M."/>
        </authorList>
    </citation>
    <scope>NUCLEOTIDE SEQUENCE [LARGE SCALE GENOMIC DNA]</scope>
    <source>
        <strain evidence="2">SpSt-374</strain>
    </source>
</reference>
<dbReference type="InterPro" id="IPR045175">
    <property type="entry name" value="M28_fam"/>
</dbReference>
<dbReference type="Gene3D" id="3.40.630.10">
    <property type="entry name" value="Zn peptidases"/>
    <property type="match status" value="1"/>
</dbReference>
<dbReference type="AlphaFoldDB" id="A0A7C3ZQK9"/>
<dbReference type="PANTHER" id="PTHR12147">
    <property type="entry name" value="METALLOPEPTIDASE M28 FAMILY MEMBER"/>
    <property type="match status" value="1"/>
</dbReference>